<sequence>MADKTWEISGEYMESCNCDYLCPCIFTNPQGEATHDNCVALMVYRIDRGRHGDVVLDGLKFALVIRSGRIMSDGGWVFGCVVDAKANDAQRRALADIASGQAGGPPQMIRDNLVSDFRGVEFRDIGFTAEGLKRATEIPGIFAFEIEGVASRNRSGEPFYIDNTAHPANRRLALARSRKTEVQGFGLNLSLAGKGNNGHFAPFAWGA</sequence>
<dbReference type="RefSeq" id="WP_170303864.1">
    <property type="nucleotide sequence ID" value="NZ_BKAJ01000271.1"/>
</dbReference>
<accession>A0A512NSH8</accession>
<comment type="caution">
    <text evidence="1">The sequence shown here is derived from an EMBL/GenBank/DDBJ whole genome shotgun (WGS) entry which is preliminary data.</text>
</comment>
<dbReference type="Proteomes" id="UP000321058">
    <property type="component" value="Unassembled WGS sequence"/>
</dbReference>
<dbReference type="EMBL" id="BKAJ01000271">
    <property type="protein sequence ID" value="GEP61906.1"/>
    <property type="molecule type" value="Genomic_DNA"/>
</dbReference>
<name>A0A512NSH8_9HYPH</name>
<proteinExistence type="predicted"/>
<dbReference type="Pfam" id="PF07040">
    <property type="entry name" value="DUF1326"/>
    <property type="match status" value="1"/>
</dbReference>
<dbReference type="AlphaFoldDB" id="A0A512NSH8"/>
<keyword evidence="2" id="KW-1185">Reference proteome</keyword>
<organism evidence="1 2">
    <name type="scientific">Reyranella soli</name>
    <dbReference type="NCBI Taxonomy" id="1230389"/>
    <lineage>
        <taxon>Bacteria</taxon>
        <taxon>Pseudomonadati</taxon>
        <taxon>Pseudomonadota</taxon>
        <taxon>Alphaproteobacteria</taxon>
        <taxon>Hyphomicrobiales</taxon>
        <taxon>Reyranellaceae</taxon>
        <taxon>Reyranella</taxon>
    </lineage>
</organism>
<protein>
    <recommendedName>
        <fullName evidence="3">DUF1326 domain-containing protein</fullName>
    </recommendedName>
</protein>
<evidence type="ECO:0000313" key="2">
    <source>
        <dbReference type="Proteomes" id="UP000321058"/>
    </source>
</evidence>
<reference evidence="1 2" key="1">
    <citation type="submission" date="2019-07" db="EMBL/GenBank/DDBJ databases">
        <title>Whole genome shotgun sequence of Reyranella soli NBRC 108950.</title>
        <authorList>
            <person name="Hosoyama A."/>
            <person name="Uohara A."/>
            <person name="Ohji S."/>
            <person name="Ichikawa N."/>
        </authorList>
    </citation>
    <scope>NUCLEOTIDE SEQUENCE [LARGE SCALE GENOMIC DNA]</scope>
    <source>
        <strain evidence="1 2">NBRC 108950</strain>
    </source>
</reference>
<evidence type="ECO:0000313" key="1">
    <source>
        <dbReference type="EMBL" id="GEP61906.1"/>
    </source>
</evidence>
<evidence type="ECO:0008006" key="3">
    <source>
        <dbReference type="Google" id="ProtNLM"/>
    </source>
</evidence>
<gene>
    <name evidence="1" type="ORF">RSO01_90720</name>
</gene>
<dbReference type="InterPro" id="IPR009758">
    <property type="entry name" value="DUF1326"/>
</dbReference>